<dbReference type="EMBL" id="KL662107">
    <property type="protein sequence ID" value="KFM24328.1"/>
    <property type="molecule type" value="Genomic_DNA"/>
</dbReference>
<evidence type="ECO:0000313" key="3">
    <source>
        <dbReference type="Proteomes" id="UP000028924"/>
    </source>
</evidence>
<proteinExistence type="predicted"/>
<dbReference type="RefSeq" id="XP_011397216.1">
    <property type="nucleotide sequence ID" value="XM_011398914.1"/>
</dbReference>
<dbReference type="GO" id="GO:0031146">
    <property type="term" value="P:SCF-dependent proteasomal ubiquitin-dependent protein catabolic process"/>
    <property type="evidence" value="ECO:0007669"/>
    <property type="project" value="TreeGrafter"/>
</dbReference>
<dbReference type="PANTHER" id="PTHR13318">
    <property type="entry name" value="PARTNER OF PAIRED, ISOFORM B-RELATED"/>
    <property type="match status" value="1"/>
</dbReference>
<evidence type="ECO:0000256" key="1">
    <source>
        <dbReference type="ARBA" id="ARBA00004430"/>
    </source>
</evidence>
<name>A0A087SF24_AUXPR</name>
<sequence>MLSVEDRRSVRLVCKAWSTAARETLTELCPDSYARPSRITRARYPSLESVDLTMLRGWGRAGEEYWLDLKHLTLGHSNGMRAQVLRQICRMPNLQSLHLSRKQLLPGSHAELANLPQSLRALSLTWVNGTSPQSSGDLTSLELGALWHGMLEAVAAVLSLPQLERLELRGCAGLDGGALRGLAGMPALRALRLSSCGQLDAAALAALGSAPALRDLALVNCRLEGMGGLAPLRGLRRLDLGGSTCAEEAGVHGGDAGKELAALARFPALAALGVSLEGGEALVARLAALAPLPLTALRLAHRLDLSHLTCPGTAMDARHAHDGACLARLVSLRCVGCSTALHRALAAGLHTAPSLEQASLAHGWTSDADVAPLAALPALRRLALTGTGRGASLSAGGLRALVGGSRSLARLVVDAGWDQDEGLSAALDAAPRVLCQVCEGEVLLDEALSATNLGRLEPFNPCRPAAE</sequence>
<dbReference type="GO" id="GO:0019005">
    <property type="term" value="C:SCF ubiquitin ligase complex"/>
    <property type="evidence" value="ECO:0007669"/>
    <property type="project" value="TreeGrafter"/>
</dbReference>
<dbReference type="KEGG" id="apro:F751_3046"/>
<accession>A0A087SF24</accession>
<dbReference type="GO" id="GO:0005930">
    <property type="term" value="C:axoneme"/>
    <property type="evidence" value="ECO:0007669"/>
    <property type="project" value="UniProtKB-SubCell"/>
</dbReference>
<dbReference type="AlphaFoldDB" id="A0A087SF24"/>
<gene>
    <name evidence="2" type="ORF">F751_3046</name>
</gene>
<dbReference type="GeneID" id="23614437"/>
<dbReference type="Gene3D" id="3.80.10.10">
    <property type="entry name" value="Ribonuclease Inhibitor"/>
    <property type="match status" value="1"/>
</dbReference>
<comment type="subcellular location">
    <subcellularLocation>
        <location evidence="1">Cytoplasm</location>
        <location evidence="1">Cytoskeleton</location>
        <location evidence="1">Cilium axoneme</location>
    </subcellularLocation>
</comment>
<dbReference type="SUPFAM" id="SSF52047">
    <property type="entry name" value="RNI-like"/>
    <property type="match status" value="1"/>
</dbReference>
<dbReference type="InterPro" id="IPR032675">
    <property type="entry name" value="LRR_dom_sf"/>
</dbReference>
<reference evidence="2 3" key="1">
    <citation type="journal article" date="2014" name="BMC Genomics">
        <title>Oil accumulation mechanisms of the oleaginous microalga Chlorella protothecoides revealed through its genome, transcriptomes, and proteomes.</title>
        <authorList>
            <person name="Gao C."/>
            <person name="Wang Y."/>
            <person name="Shen Y."/>
            <person name="Yan D."/>
            <person name="He X."/>
            <person name="Dai J."/>
            <person name="Wu Q."/>
        </authorList>
    </citation>
    <scope>NUCLEOTIDE SEQUENCE [LARGE SCALE GENOMIC DNA]</scope>
    <source>
        <strain evidence="2 3">0710</strain>
    </source>
</reference>
<dbReference type="PANTHER" id="PTHR13318:SF190">
    <property type="entry name" value="PARTNER OF PAIRED, ISOFORM B"/>
    <property type="match status" value="1"/>
</dbReference>
<evidence type="ECO:0000313" key="2">
    <source>
        <dbReference type="EMBL" id="KFM24328.1"/>
    </source>
</evidence>
<keyword evidence="3" id="KW-1185">Reference proteome</keyword>
<protein>
    <submittedName>
        <fullName evidence="2">Uncharacterized protein</fullName>
    </submittedName>
</protein>
<organism evidence="2 3">
    <name type="scientific">Auxenochlorella protothecoides</name>
    <name type="common">Green microalga</name>
    <name type="synonym">Chlorella protothecoides</name>
    <dbReference type="NCBI Taxonomy" id="3075"/>
    <lineage>
        <taxon>Eukaryota</taxon>
        <taxon>Viridiplantae</taxon>
        <taxon>Chlorophyta</taxon>
        <taxon>core chlorophytes</taxon>
        <taxon>Trebouxiophyceae</taxon>
        <taxon>Chlorellales</taxon>
        <taxon>Chlorellaceae</taxon>
        <taxon>Auxenochlorella</taxon>
    </lineage>
</organism>
<dbReference type="Proteomes" id="UP000028924">
    <property type="component" value="Unassembled WGS sequence"/>
</dbReference>